<evidence type="ECO:0000313" key="5">
    <source>
        <dbReference type="EMBL" id="UUI70223.1"/>
    </source>
</evidence>
<keyword evidence="1" id="KW-0805">Transcription regulation</keyword>
<dbReference type="Proteomes" id="UP001316384">
    <property type="component" value="Chromosome"/>
</dbReference>
<evidence type="ECO:0000256" key="3">
    <source>
        <dbReference type="ARBA" id="ARBA00023163"/>
    </source>
</evidence>
<name>A0ABY5KPF8_9CELL</name>
<dbReference type="EMBL" id="CP101987">
    <property type="protein sequence ID" value="UUI70223.1"/>
    <property type="molecule type" value="Genomic_DNA"/>
</dbReference>
<dbReference type="PROSITE" id="PS50987">
    <property type="entry name" value="HTH_ARSR_2"/>
    <property type="match status" value="1"/>
</dbReference>
<dbReference type="InterPro" id="IPR051011">
    <property type="entry name" value="Metal_resp_trans_reg"/>
</dbReference>
<protein>
    <submittedName>
        <fullName evidence="5">Metalloregulator ArsR/SmtB family transcription factor</fullName>
    </submittedName>
</protein>
<dbReference type="NCBIfam" id="NF033788">
    <property type="entry name" value="HTH_metalloreg"/>
    <property type="match status" value="1"/>
</dbReference>
<dbReference type="PRINTS" id="PR00778">
    <property type="entry name" value="HTHARSR"/>
</dbReference>
<gene>
    <name evidence="5" type="ORF">NP048_10355</name>
</gene>
<dbReference type="RefSeq" id="WP_227575533.1">
    <property type="nucleotide sequence ID" value="NZ_CP101987.1"/>
</dbReference>
<dbReference type="PANTHER" id="PTHR43132">
    <property type="entry name" value="ARSENICAL RESISTANCE OPERON REPRESSOR ARSR-RELATED"/>
    <property type="match status" value="1"/>
</dbReference>
<keyword evidence="3" id="KW-0804">Transcription</keyword>
<dbReference type="Gene3D" id="1.10.10.10">
    <property type="entry name" value="Winged helix-like DNA-binding domain superfamily/Winged helix DNA-binding domain"/>
    <property type="match status" value="1"/>
</dbReference>
<feature type="domain" description="HTH arsR-type" evidence="4">
    <location>
        <begin position="8"/>
        <end position="102"/>
    </location>
</feature>
<accession>A0ABY5KPF8</accession>
<dbReference type="InterPro" id="IPR001845">
    <property type="entry name" value="HTH_ArsR_DNA-bd_dom"/>
</dbReference>
<dbReference type="SMART" id="SM00418">
    <property type="entry name" value="HTH_ARSR"/>
    <property type="match status" value="1"/>
</dbReference>
<evidence type="ECO:0000259" key="4">
    <source>
        <dbReference type="PROSITE" id="PS50987"/>
    </source>
</evidence>
<dbReference type="CDD" id="cd00090">
    <property type="entry name" value="HTH_ARSR"/>
    <property type="match status" value="1"/>
</dbReference>
<proteinExistence type="predicted"/>
<keyword evidence="6" id="KW-1185">Reference proteome</keyword>
<evidence type="ECO:0000256" key="1">
    <source>
        <dbReference type="ARBA" id="ARBA00023015"/>
    </source>
</evidence>
<dbReference type="InterPro" id="IPR011991">
    <property type="entry name" value="ArsR-like_HTH"/>
</dbReference>
<dbReference type="InterPro" id="IPR036388">
    <property type="entry name" value="WH-like_DNA-bd_sf"/>
</dbReference>
<dbReference type="Pfam" id="PF01022">
    <property type="entry name" value="HTH_5"/>
    <property type="match status" value="1"/>
</dbReference>
<evidence type="ECO:0000313" key="6">
    <source>
        <dbReference type="Proteomes" id="UP001316384"/>
    </source>
</evidence>
<reference evidence="5 6" key="1">
    <citation type="submission" date="2022-07" db="EMBL/GenBank/DDBJ databases">
        <title>Novel species in genus cellulomonas.</title>
        <authorList>
            <person name="Ye L."/>
        </authorList>
    </citation>
    <scope>NUCLEOTIDE SEQUENCE [LARGE SCALE GENOMIC DNA]</scope>
    <source>
        <strain evidence="6">zg-B89</strain>
    </source>
</reference>
<keyword evidence="2" id="KW-0238">DNA-binding</keyword>
<dbReference type="PANTHER" id="PTHR43132:SF2">
    <property type="entry name" value="ARSENICAL RESISTANCE OPERON REPRESSOR ARSR-RELATED"/>
    <property type="match status" value="1"/>
</dbReference>
<dbReference type="InterPro" id="IPR036390">
    <property type="entry name" value="WH_DNA-bd_sf"/>
</dbReference>
<evidence type="ECO:0000256" key="2">
    <source>
        <dbReference type="ARBA" id="ARBA00023125"/>
    </source>
</evidence>
<sequence length="118" mass="12703">MPLHALGDDRPLAEVKAELFKALSHPVRVRTLELLVDRDRQVSELLTELGLEASHLSQHLAVLRRAGVVTARRTGNAVHYALTLPAVADMLTAARTVLVDAAARRQGLLDTAATAPEA</sequence>
<dbReference type="SUPFAM" id="SSF46785">
    <property type="entry name" value="Winged helix' DNA-binding domain"/>
    <property type="match status" value="1"/>
</dbReference>
<organism evidence="5 6">
    <name type="scientific">Cellulomonas xiejunii</name>
    <dbReference type="NCBI Taxonomy" id="2968083"/>
    <lineage>
        <taxon>Bacteria</taxon>
        <taxon>Bacillati</taxon>
        <taxon>Actinomycetota</taxon>
        <taxon>Actinomycetes</taxon>
        <taxon>Micrococcales</taxon>
        <taxon>Cellulomonadaceae</taxon>
        <taxon>Cellulomonas</taxon>
    </lineage>
</organism>